<name>A0ABU1QTR1_9BACT</name>
<reference evidence="1 2" key="1">
    <citation type="submission" date="2023-07" db="EMBL/GenBank/DDBJ databases">
        <title>Sorghum-associated microbial communities from plants grown in Nebraska, USA.</title>
        <authorList>
            <person name="Schachtman D."/>
        </authorList>
    </citation>
    <scope>NUCLEOTIDE SEQUENCE [LARGE SCALE GENOMIC DNA]</scope>
    <source>
        <strain evidence="1 2">BE57</strain>
    </source>
</reference>
<evidence type="ECO:0000313" key="1">
    <source>
        <dbReference type="EMBL" id="MDR6803665.1"/>
    </source>
</evidence>
<evidence type="ECO:0000313" key="2">
    <source>
        <dbReference type="Proteomes" id="UP001264980"/>
    </source>
</evidence>
<organism evidence="1 2">
    <name type="scientific">Dyadobacter fermentans</name>
    <dbReference type="NCBI Taxonomy" id="94254"/>
    <lineage>
        <taxon>Bacteria</taxon>
        <taxon>Pseudomonadati</taxon>
        <taxon>Bacteroidota</taxon>
        <taxon>Cytophagia</taxon>
        <taxon>Cytophagales</taxon>
        <taxon>Spirosomataceae</taxon>
        <taxon>Dyadobacter</taxon>
    </lineage>
</organism>
<dbReference type="Proteomes" id="UP001264980">
    <property type="component" value="Unassembled WGS sequence"/>
</dbReference>
<accession>A0ABU1QTR1</accession>
<keyword evidence="2" id="KW-1185">Reference proteome</keyword>
<proteinExistence type="predicted"/>
<dbReference type="PANTHER" id="PTHR35586:SF1">
    <property type="entry name" value="SLL1691 PROTEIN"/>
    <property type="match status" value="1"/>
</dbReference>
<dbReference type="EMBL" id="JAVDTI010000001">
    <property type="protein sequence ID" value="MDR6803665.1"/>
    <property type="molecule type" value="Genomic_DNA"/>
</dbReference>
<gene>
    <name evidence="1" type="ORF">J2W84_000702</name>
</gene>
<dbReference type="PANTHER" id="PTHR35586">
    <property type="entry name" value="SLL1691 PROTEIN"/>
    <property type="match status" value="1"/>
</dbReference>
<comment type="caution">
    <text evidence="1">The sequence shown here is derived from an EMBL/GenBank/DDBJ whole genome shotgun (WGS) entry which is preliminary data.</text>
</comment>
<sequence>MKRNDILWKSILEDIFDDFLKFFFPNAEILFDLERGFEYLDQELDQLFPPEADTFATRYVDKLVKVHCRSGAEAWLLVHIEVQGYRDETFPDRMFTYYYRIWDKHRKPITAFAILTDDCRHFLPSQFEQACLGTSVCFRFNSYKVLDQSEAELEASDNPFAQVVLATKIAIIGKKLSVDELYRLKIDLAKRLLSRNIPKWKIGKLMEFLKFYVRLGNDKMDGQLDLEIDHVVNQSHIPMTFEEAILHIVKEEAKEYGKEEGLEEGLEQGLEQGLAKGHLERDTLFVQNLLRKTKFTQKEIAELAGVTIEFVKEIKRTL</sequence>
<protein>
    <submittedName>
        <fullName evidence="1">Transposase YdaD</fullName>
    </submittedName>
</protein>
<dbReference type="RefSeq" id="WP_309981074.1">
    <property type="nucleotide sequence ID" value="NZ_JAVDTI010000001.1"/>
</dbReference>